<keyword evidence="4" id="KW-1185">Reference proteome</keyword>
<name>A0A3R6VPP9_9STRA</name>
<dbReference type="VEuPathDB" id="FungiDB:H310_14540"/>
<gene>
    <name evidence="3" type="ORF">DYB32_010083</name>
</gene>
<sequence length="307" mass="32917">MKVFMTLAVIAAAATSMTLRGNDQRAAAHASAYKNHRPVFGRHLAVAQVKEDEIRGATRPQRRLAREQQVHVENMAHDDILWLAYAPYAPGSVLEPVGHDSSTELPEPVHSNDVRATTRSAVGPPKRAALSPKANTNDDRNTHGHERTPFYDGPDVPYSMDIGTPTRHGSDTPSTAAQRQPAVGAAEEDVVGHYPASPANRRLADQQSRGSPARRLTAENIDGGGASLAAQLPSQAHEALGVVFSYPASTPDSPLAGQEQHRAKLDNLRDIIFVPVLPHAMDSLDANDPSHDEGGEEEDVVSEATDA</sequence>
<evidence type="ECO:0000313" key="3">
    <source>
        <dbReference type="EMBL" id="RHY20197.1"/>
    </source>
</evidence>
<comment type="caution">
    <text evidence="3">The sequence shown here is derived from an EMBL/GenBank/DDBJ whole genome shotgun (WGS) entry which is preliminary data.</text>
</comment>
<dbReference type="AlphaFoldDB" id="A0A3R6VPP9"/>
<proteinExistence type="predicted"/>
<feature type="compositionally biased region" description="Basic and acidic residues" evidence="1">
    <location>
        <begin position="136"/>
        <end position="149"/>
    </location>
</feature>
<feature type="chain" id="PRO_5018673430" description="RxLR effector protein" evidence="2">
    <location>
        <begin position="17"/>
        <end position="307"/>
    </location>
</feature>
<evidence type="ECO:0000313" key="4">
    <source>
        <dbReference type="Proteomes" id="UP000285060"/>
    </source>
</evidence>
<organism evidence="3 4">
    <name type="scientific">Aphanomyces invadans</name>
    <dbReference type="NCBI Taxonomy" id="157072"/>
    <lineage>
        <taxon>Eukaryota</taxon>
        <taxon>Sar</taxon>
        <taxon>Stramenopiles</taxon>
        <taxon>Oomycota</taxon>
        <taxon>Saprolegniomycetes</taxon>
        <taxon>Saprolegniales</taxon>
        <taxon>Verrucalvaceae</taxon>
        <taxon>Aphanomyces</taxon>
    </lineage>
</organism>
<evidence type="ECO:0000256" key="1">
    <source>
        <dbReference type="SAM" id="MobiDB-lite"/>
    </source>
</evidence>
<keyword evidence="2" id="KW-0732">Signal</keyword>
<feature type="region of interest" description="Disordered" evidence="1">
    <location>
        <begin position="283"/>
        <end position="307"/>
    </location>
</feature>
<reference evidence="3 4" key="1">
    <citation type="submission" date="2018-08" db="EMBL/GenBank/DDBJ databases">
        <title>Aphanomyces genome sequencing and annotation.</title>
        <authorList>
            <person name="Minardi D."/>
            <person name="Oidtmann B."/>
            <person name="Van Der Giezen M."/>
            <person name="Studholme D.J."/>
        </authorList>
    </citation>
    <scope>NUCLEOTIDE SEQUENCE [LARGE SCALE GENOMIC DNA]</scope>
    <source>
        <strain evidence="3 4">NJM0002</strain>
    </source>
</reference>
<dbReference type="Proteomes" id="UP000285060">
    <property type="component" value="Unassembled WGS sequence"/>
</dbReference>
<evidence type="ECO:0008006" key="5">
    <source>
        <dbReference type="Google" id="ProtNLM"/>
    </source>
</evidence>
<feature type="compositionally biased region" description="Acidic residues" evidence="1">
    <location>
        <begin position="294"/>
        <end position="307"/>
    </location>
</feature>
<feature type="region of interest" description="Disordered" evidence="1">
    <location>
        <begin position="96"/>
        <end position="188"/>
    </location>
</feature>
<accession>A0A3R6VPP9</accession>
<evidence type="ECO:0000256" key="2">
    <source>
        <dbReference type="SAM" id="SignalP"/>
    </source>
</evidence>
<feature type="signal peptide" evidence="2">
    <location>
        <begin position="1"/>
        <end position="16"/>
    </location>
</feature>
<protein>
    <recommendedName>
        <fullName evidence="5">RxLR effector protein</fullName>
    </recommendedName>
</protein>
<dbReference type="EMBL" id="QUSY01002711">
    <property type="protein sequence ID" value="RHY20197.1"/>
    <property type="molecule type" value="Genomic_DNA"/>
</dbReference>